<accession>A0A6N8JPD1</accession>
<dbReference type="GO" id="GO:0006355">
    <property type="term" value="P:regulation of DNA-templated transcription"/>
    <property type="evidence" value="ECO:0007669"/>
    <property type="project" value="InterPro"/>
</dbReference>
<protein>
    <recommendedName>
        <fullName evidence="1">HTH luxR-type domain-containing protein</fullName>
    </recommendedName>
</protein>
<evidence type="ECO:0000313" key="3">
    <source>
        <dbReference type="Proteomes" id="UP000463388"/>
    </source>
</evidence>
<keyword evidence="3" id="KW-1185">Reference proteome</keyword>
<sequence length="37" mass="4291">MRDSLYLPKNTVATHIRHTYEKLGIHSQQEPIDLVEG</sequence>
<feature type="domain" description="HTH luxR-type" evidence="1">
    <location>
        <begin position="4"/>
        <end position="34"/>
    </location>
</feature>
<dbReference type="Gene3D" id="1.10.10.10">
    <property type="entry name" value="Winged helix-like DNA-binding domain superfamily/Winged helix DNA-binding domain"/>
    <property type="match status" value="1"/>
</dbReference>
<dbReference type="OrthoDB" id="3178177at2"/>
<reference evidence="2 3" key="1">
    <citation type="submission" date="2019-12" db="EMBL/GenBank/DDBJ databases">
        <title>Microbes associate with the intestines of laboratory mice.</title>
        <authorList>
            <person name="Navarre W."/>
            <person name="Wong E."/>
        </authorList>
    </citation>
    <scope>NUCLEOTIDE SEQUENCE [LARGE SCALE GENOMIC DNA]</scope>
    <source>
        <strain evidence="2 3">NM66_B29</strain>
    </source>
</reference>
<dbReference type="InterPro" id="IPR036388">
    <property type="entry name" value="WH-like_DNA-bd_sf"/>
</dbReference>
<dbReference type="RefSeq" id="WP_156891866.1">
    <property type="nucleotide sequence ID" value="NZ_WSRR01000027.1"/>
</dbReference>
<evidence type="ECO:0000259" key="1">
    <source>
        <dbReference type="Pfam" id="PF00196"/>
    </source>
</evidence>
<dbReference type="Proteomes" id="UP000463388">
    <property type="component" value="Unassembled WGS sequence"/>
</dbReference>
<comment type="caution">
    <text evidence="2">The sequence shown here is derived from an EMBL/GenBank/DDBJ whole genome shotgun (WGS) entry which is preliminary data.</text>
</comment>
<proteinExistence type="predicted"/>
<dbReference type="Pfam" id="PF00196">
    <property type="entry name" value="GerE"/>
    <property type="match status" value="1"/>
</dbReference>
<dbReference type="AlphaFoldDB" id="A0A6N8JPD1"/>
<evidence type="ECO:0000313" key="2">
    <source>
        <dbReference type="EMBL" id="MVX61655.1"/>
    </source>
</evidence>
<name>A0A6N8JPD1_9ACTN</name>
<dbReference type="InterPro" id="IPR000792">
    <property type="entry name" value="Tscrpt_reg_LuxR_C"/>
</dbReference>
<gene>
    <name evidence="2" type="ORF">GKZ27_09360</name>
</gene>
<dbReference type="EMBL" id="WSRR01000027">
    <property type="protein sequence ID" value="MVX61655.1"/>
    <property type="molecule type" value="Genomic_DNA"/>
</dbReference>
<organism evidence="2 3">
    <name type="scientific">Adlercreutzia mucosicola</name>
    <dbReference type="NCBI Taxonomy" id="580026"/>
    <lineage>
        <taxon>Bacteria</taxon>
        <taxon>Bacillati</taxon>
        <taxon>Actinomycetota</taxon>
        <taxon>Coriobacteriia</taxon>
        <taxon>Eggerthellales</taxon>
        <taxon>Eggerthellaceae</taxon>
        <taxon>Adlercreutzia</taxon>
    </lineage>
</organism>